<dbReference type="Gene3D" id="3.30.420.10">
    <property type="entry name" value="Ribonuclease H-like superfamily/Ribonuclease H"/>
    <property type="match status" value="1"/>
</dbReference>
<proteinExistence type="predicted"/>
<evidence type="ECO:0000313" key="3">
    <source>
        <dbReference type="Proteomes" id="UP000662314"/>
    </source>
</evidence>
<dbReference type="EMBL" id="JAECZA010000100">
    <property type="protein sequence ID" value="MBH8575060.1"/>
    <property type="molecule type" value="Genomic_DNA"/>
</dbReference>
<sequence>MRICILDVETSGLSSEKSEVIEVAALVFSTSDNTILQSISTLIPAKTNEAEKINKIPTSALLNVVNHENYLSLIRQTILTNDLIISHNRTFDEVWIRKLYPFDEIPQWICSATEIKWSVNETYRGRYSLMQLCIDNEIPVWKPHRAYSDCLSLYHVLQRRSDFMSLLQQTIKHPRRLYLANIDFESKDLVKSYGFIWNRLIPQKWAGYCTENELVSFPFTVTPAS</sequence>
<evidence type="ECO:0000313" key="2">
    <source>
        <dbReference type="EMBL" id="MBH8575060.1"/>
    </source>
</evidence>
<dbReference type="AlphaFoldDB" id="A0A8J7I8K8"/>
<keyword evidence="2" id="KW-0269">Exonuclease</keyword>
<dbReference type="SUPFAM" id="SSF53098">
    <property type="entry name" value="Ribonuclease H-like"/>
    <property type="match status" value="1"/>
</dbReference>
<dbReference type="SMART" id="SM00479">
    <property type="entry name" value="EXOIII"/>
    <property type="match status" value="1"/>
</dbReference>
<name>A0A8J7I8K8_9NOST</name>
<keyword evidence="3" id="KW-1185">Reference proteome</keyword>
<protein>
    <submittedName>
        <fullName evidence="2">3'-5' exonuclease</fullName>
    </submittedName>
</protein>
<gene>
    <name evidence="2" type="ORF">I8752_18965</name>
</gene>
<keyword evidence="2" id="KW-0540">Nuclease</keyword>
<comment type="caution">
    <text evidence="2">The sequence shown here is derived from an EMBL/GenBank/DDBJ whole genome shotgun (WGS) entry which is preliminary data.</text>
</comment>
<accession>A0A8J7I8K8</accession>
<organism evidence="2 3">
    <name type="scientific">Dendronalium phyllosphericum CENA369</name>
    <dbReference type="NCBI Taxonomy" id="1725256"/>
    <lineage>
        <taxon>Bacteria</taxon>
        <taxon>Bacillati</taxon>
        <taxon>Cyanobacteriota</taxon>
        <taxon>Cyanophyceae</taxon>
        <taxon>Nostocales</taxon>
        <taxon>Nostocaceae</taxon>
        <taxon>Dendronalium</taxon>
        <taxon>Dendronalium phyllosphericum</taxon>
    </lineage>
</organism>
<dbReference type="GO" id="GO:0004527">
    <property type="term" value="F:exonuclease activity"/>
    <property type="evidence" value="ECO:0007669"/>
    <property type="project" value="UniProtKB-KW"/>
</dbReference>
<dbReference type="InterPro" id="IPR036397">
    <property type="entry name" value="RNaseH_sf"/>
</dbReference>
<dbReference type="RefSeq" id="WP_214433858.1">
    <property type="nucleotide sequence ID" value="NZ_CAWPUQ010000003.1"/>
</dbReference>
<dbReference type="CDD" id="cd06127">
    <property type="entry name" value="DEDDh"/>
    <property type="match status" value="1"/>
</dbReference>
<evidence type="ECO:0000259" key="1">
    <source>
        <dbReference type="SMART" id="SM00479"/>
    </source>
</evidence>
<dbReference type="InterPro" id="IPR012337">
    <property type="entry name" value="RNaseH-like_sf"/>
</dbReference>
<dbReference type="GO" id="GO:0003676">
    <property type="term" value="F:nucleic acid binding"/>
    <property type="evidence" value="ECO:0007669"/>
    <property type="project" value="InterPro"/>
</dbReference>
<keyword evidence="2" id="KW-0378">Hydrolase</keyword>
<feature type="domain" description="Exonuclease" evidence="1">
    <location>
        <begin position="2"/>
        <end position="166"/>
    </location>
</feature>
<reference evidence="2 3" key="1">
    <citation type="journal article" date="2021" name="Int. J. Syst. Evol. Microbiol.">
        <title>Amazonocrinis nigriterrae gen. nov., sp. nov., Atlanticothrix silvestris gen. nov., sp. nov. and Dendronalium phyllosphericum gen. nov., sp. nov., nostocacean cyanobacteria from Brazilian environments.</title>
        <authorList>
            <person name="Alvarenga D.O."/>
            <person name="Andreote A.P.D."/>
            <person name="Branco L.H.Z."/>
            <person name="Delbaje E."/>
            <person name="Cruz R.B."/>
            <person name="Varani A.M."/>
            <person name="Fiore M.F."/>
        </authorList>
    </citation>
    <scope>NUCLEOTIDE SEQUENCE [LARGE SCALE GENOMIC DNA]</scope>
    <source>
        <strain evidence="2 3">CENA369</strain>
    </source>
</reference>
<dbReference type="Proteomes" id="UP000662314">
    <property type="component" value="Unassembled WGS sequence"/>
</dbReference>
<dbReference type="Pfam" id="PF00929">
    <property type="entry name" value="RNase_T"/>
    <property type="match status" value="1"/>
</dbReference>
<dbReference type="InterPro" id="IPR013520">
    <property type="entry name" value="Ribonucl_H"/>
</dbReference>